<name>A0A1C0Y133_ECOLX</name>
<accession>A0A1C0Y133</accession>
<organism evidence="1 2">
    <name type="scientific">Escherichia coli</name>
    <dbReference type="NCBI Taxonomy" id="562"/>
    <lineage>
        <taxon>Bacteria</taxon>
        <taxon>Pseudomonadati</taxon>
        <taxon>Pseudomonadota</taxon>
        <taxon>Gammaproteobacteria</taxon>
        <taxon>Enterobacterales</taxon>
        <taxon>Enterobacteriaceae</taxon>
        <taxon>Escherichia</taxon>
    </lineage>
</organism>
<sequence length="235" mass="25552">MSIFSATTQTLASAVSFSAKSFTSNLISDILDRAVSGSGVSGSYGNDIAYGKNVVATAMRIRYAQGWQWTVDVDGLSGFDMFVKDITYSSGNIETESKIIGSVEFNKPTHVTAGPVTMTVRDTEDGKIMNWFKERRARVTNSDGTLNLPPDYLMNIRLYRVTQEGGKELEEEMRVFPTQIGEISRSRDQVSEFLSYPITFQRYTSAGSGLSALVNGAAGLATSALKSAASNVIKF</sequence>
<proteinExistence type="predicted"/>
<evidence type="ECO:0000313" key="1">
    <source>
        <dbReference type="EMBL" id="OJR55050.1"/>
    </source>
</evidence>
<evidence type="ECO:0000313" key="2">
    <source>
        <dbReference type="Proteomes" id="UP000184277"/>
    </source>
</evidence>
<dbReference type="AlphaFoldDB" id="A0A1C0Y133"/>
<dbReference type="Proteomes" id="UP000184277">
    <property type="component" value="Unassembled WGS sequence"/>
</dbReference>
<comment type="caution">
    <text evidence="1">The sequence shown here is derived from an EMBL/GenBank/DDBJ whole genome shotgun (WGS) entry which is preliminary data.</text>
</comment>
<gene>
    <name evidence="1" type="ORF">BK383_10800</name>
</gene>
<dbReference type="RefSeq" id="WP_021551824.1">
    <property type="nucleotide sequence ID" value="NZ_CANDXT010000003.1"/>
</dbReference>
<protein>
    <submittedName>
        <fullName evidence="1">Phage tail protein</fullName>
    </submittedName>
</protein>
<dbReference type="EMBL" id="MOKI01000023">
    <property type="protein sequence ID" value="OJR55050.1"/>
    <property type="molecule type" value="Genomic_DNA"/>
</dbReference>
<reference evidence="1 2" key="1">
    <citation type="submission" date="2016-10" db="EMBL/GenBank/DDBJ databases">
        <title>Comprehensive resistome analysis reveals the prevalence of NDM and MCR-1 in Chinese poultry production.</title>
        <authorList>
            <person name="Wang Y."/>
            <person name="Zhang R."/>
            <person name="Li J."/>
            <person name="Wu Z."/>
            <person name="Wenjuan Y."/>
            <person name="Schwarz S."/>
            <person name="Tyrrell J."/>
            <person name="Zheng Y."/>
            <person name="Wang S."/>
            <person name="Shen Z."/>
            <person name="Liu Z."/>
            <person name="Lei L."/>
            <person name="Li M."/>
            <person name="Zhang Q."/>
            <person name="Wu C."/>
            <person name="Zhang Q."/>
            <person name="Wu Y."/>
            <person name="Walsh T."/>
            <person name="Shen J."/>
        </authorList>
    </citation>
    <scope>NUCLEOTIDE SEQUENCE [LARGE SCALE GENOMIC DNA]</scope>
    <source>
        <strain evidence="1 2">570</strain>
    </source>
</reference>